<dbReference type="Gramene" id="PHT69150">
    <property type="protein sequence ID" value="PHT69150"/>
    <property type="gene ID" value="T459_28637"/>
</dbReference>
<dbReference type="EMBL" id="AYRZ02000011">
    <property type="protein sequence ID" value="PHT69150.1"/>
    <property type="molecule type" value="Genomic_DNA"/>
</dbReference>
<evidence type="ECO:0000313" key="2">
    <source>
        <dbReference type="Proteomes" id="UP000222542"/>
    </source>
</evidence>
<reference evidence="1 2" key="2">
    <citation type="journal article" date="2017" name="Genome Biol.">
        <title>New reference genome sequences of hot pepper reveal the massive evolution of plant disease-resistance genes by retroduplication.</title>
        <authorList>
            <person name="Kim S."/>
            <person name="Park J."/>
            <person name="Yeom S.I."/>
            <person name="Kim Y.M."/>
            <person name="Seo E."/>
            <person name="Kim K.T."/>
            <person name="Kim M.S."/>
            <person name="Lee J.M."/>
            <person name="Cheong K."/>
            <person name="Shin H.S."/>
            <person name="Kim S.B."/>
            <person name="Han K."/>
            <person name="Lee J."/>
            <person name="Park M."/>
            <person name="Lee H.A."/>
            <person name="Lee H.Y."/>
            <person name="Lee Y."/>
            <person name="Oh S."/>
            <person name="Lee J.H."/>
            <person name="Choi E."/>
            <person name="Choi E."/>
            <person name="Lee S.E."/>
            <person name="Jeon J."/>
            <person name="Kim H."/>
            <person name="Choi G."/>
            <person name="Song H."/>
            <person name="Lee J."/>
            <person name="Lee S.C."/>
            <person name="Kwon J.K."/>
            <person name="Lee H.Y."/>
            <person name="Koo N."/>
            <person name="Hong Y."/>
            <person name="Kim R.W."/>
            <person name="Kang W.H."/>
            <person name="Huh J.H."/>
            <person name="Kang B.C."/>
            <person name="Yang T.J."/>
            <person name="Lee Y.H."/>
            <person name="Bennetzen J.L."/>
            <person name="Choi D."/>
        </authorList>
    </citation>
    <scope>NUCLEOTIDE SEQUENCE [LARGE SCALE GENOMIC DNA]</scope>
    <source>
        <strain evidence="2">cv. CM334</strain>
    </source>
</reference>
<evidence type="ECO:0000313" key="1">
    <source>
        <dbReference type="EMBL" id="PHT69150.1"/>
    </source>
</evidence>
<protein>
    <submittedName>
        <fullName evidence="1">Uncharacterized protein</fullName>
    </submittedName>
</protein>
<dbReference type="Proteomes" id="UP000222542">
    <property type="component" value="Unassembled WGS sequence"/>
</dbReference>
<proteinExistence type="predicted"/>
<organism evidence="1 2">
    <name type="scientific">Capsicum annuum</name>
    <name type="common">Capsicum pepper</name>
    <dbReference type="NCBI Taxonomy" id="4072"/>
    <lineage>
        <taxon>Eukaryota</taxon>
        <taxon>Viridiplantae</taxon>
        <taxon>Streptophyta</taxon>
        <taxon>Embryophyta</taxon>
        <taxon>Tracheophyta</taxon>
        <taxon>Spermatophyta</taxon>
        <taxon>Magnoliopsida</taxon>
        <taxon>eudicotyledons</taxon>
        <taxon>Gunneridae</taxon>
        <taxon>Pentapetalae</taxon>
        <taxon>asterids</taxon>
        <taxon>lamiids</taxon>
        <taxon>Solanales</taxon>
        <taxon>Solanaceae</taxon>
        <taxon>Solanoideae</taxon>
        <taxon>Capsiceae</taxon>
        <taxon>Capsicum</taxon>
    </lineage>
</organism>
<sequence length="282" mass="31189">MPFLPTLRSVQTLPDPKVVDGIKIEFFGATIITRKIILEGGLVAVDDGSRSGGGSSAAVGATDAPLTIFETTSHYDYDHTGCADFSPDFAHLTNVLHKMTSKRDVIPSKRISYPYTLLEIKAAKRRRKDTFKASSIIEKSKIAMPLSLSCTDVQCARATGEQYELKKVDVTVEVATEEHNIIVDNPSSASKEDEKVELVTYRVKMDNPFYVQYVEGIAQQTIGILNCEPFVIAYVEYLSNGLQVPNDGLDAGLLRKRHASLLWKYGEAKAQKPYPSDIKDPR</sequence>
<comment type="caution">
    <text evidence="1">The sequence shown here is derived from an EMBL/GenBank/DDBJ whole genome shotgun (WGS) entry which is preliminary data.</text>
</comment>
<keyword evidence="2" id="KW-1185">Reference proteome</keyword>
<reference evidence="1 2" key="1">
    <citation type="journal article" date="2014" name="Nat. Genet.">
        <title>Genome sequence of the hot pepper provides insights into the evolution of pungency in Capsicum species.</title>
        <authorList>
            <person name="Kim S."/>
            <person name="Park M."/>
            <person name="Yeom S.I."/>
            <person name="Kim Y.M."/>
            <person name="Lee J.M."/>
            <person name="Lee H.A."/>
            <person name="Seo E."/>
            <person name="Choi J."/>
            <person name="Cheong K."/>
            <person name="Kim K.T."/>
            <person name="Jung K."/>
            <person name="Lee G.W."/>
            <person name="Oh S.K."/>
            <person name="Bae C."/>
            <person name="Kim S.B."/>
            <person name="Lee H.Y."/>
            <person name="Kim S.Y."/>
            <person name="Kim M.S."/>
            <person name="Kang B.C."/>
            <person name="Jo Y.D."/>
            <person name="Yang H.B."/>
            <person name="Jeong H.J."/>
            <person name="Kang W.H."/>
            <person name="Kwon J.K."/>
            <person name="Shin C."/>
            <person name="Lim J.Y."/>
            <person name="Park J.H."/>
            <person name="Huh J.H."/>
            <person name="Kim J.S."/>
            <person name="Kim B.D."/>
            <person name="Cohen O."/>
            <person name="Paran I."/>
            <person name="Suh M.C."/>
            <person name="Lee S.B."/>
            <person name="Kim Y.K."/>
            <person name="Shin Y."/>
            <person name="Noh S.J."/>
            <person name="Park J."/>
            <person name="Seo Y.S."/>
            <person name="Kwon S.Y."/>
            <person name="Kim H.A."/>
            <person name="Park J.M."/>
            <person name="Kim H.J."/>
            <person name="Choi S.B."/>
            <person name="Bosland P.W."/>
            <person name="Reeves G."/>
            <person name="Jo S.H."/>
            <person name="Lee B.W."/>
            <person name="Cho H.T."/>
            <person name="Choi H.S."/>
            <person name="Lee M.S."/>
            <person name="Yu Y."/>
            <person name="Do Choi Y."/>
            <person name="Park B.S."/>
            <person name="van Deynze A."/>
            <person name="Ashrafi H."/>
            <person name="Hill T."/>
            <person name="Kim W.T."/>
            <person name="Pai H.S."/>
            <person name="Ahn H.K."/>
            <person name="Yeam I."/>
            <person name="Giovannoni J.J."/>
            <person name="Rose J.K."/>
            <person name="Sorensen I."/>
            <person name="Lee S.J."/>
            <person name="Kim R.W."/>
            <person name="Choi I.Y."/>
            <person name="Choi B.S."/>
            <person name="Lim J.S."/>
            <person name="Lee Y.H."/>
            <person name="Choi D."/>
        </authorList>
    </citation>
    <scope>NUCLEOTIDE SEQUENCE [LARGE SCALE GENOMIC DNA]</scope>
    <source>
        <strain evidence="2">cv. CM334</strain>
    </source>
</reference>
<dbReference type="PANTHER" id="PTHR33022">
    <property type="entry name" value="DUF1985 DOMAIN-CONTAINING PROTEIN"/>
    <property type="match status" value="1"/>
</dbReference>
<gene>
    <name evidence="1" type="ORF">T459_28637</name>
</gene>
<dbReference type="PANTHER" id="PTHR33022:SF13">
    <property type="entry name" value="UBIQUITIN-LIKE PROTEASE FAMILY PROFILE DOMAIN-CONTAINING PROTEIN"/>
    <property type="match status" value="1"/>
</dbReference>
<accession>A0A2G2YHF3</accession>
<name>A0A2G2YHF3_CAPAN</name>
<dbReference type="AlphaFoldDB" id="A0A2G2YHF3"/>